<comment type="caution">
    <text evidence="2">The sequence shown here is derived from an EMBL/GenBank/DDBJ whole genome shotgun (WGS) entry which is preliminary data.</text>
</comment>
<dbReference type="AlphaFoldDB" id="A0A4Q5LV17"/>
<protein>
    <recommendedName>
        <fullName evidence="4">Gliding motility-associated C-terminal domain-containing protein</fullName>
    </recommendedName>
</protein>
<dbReference type="OrthoDB" id="631648at2"/>
<evidence type="ECO:0000313" key="2">
    <source>
        <dbReference type="EMBL" id="RYU93293.1"/>
    </source>
</evidence>
<name>A0A4Q5LV17_9BACT</name>
<feature type="chain" id="PRO_5020447336" description="Gliding motility-associated C-terminal domain-containing protein" evidence="1">
    <location>
        <begin position="19"/>
        <end position="453"/>
    </location>
</feature>
<evidence type="ECO:0000256" key="1">
    <source>
        <dbReference type="SAM" id="SignalP"/>
    </source>
</evidence>
<gene>
    <name evidence="2" type="ORF">EWM59_22845</name>
</gene>
<dbReference type="EMBL" id="SEWF01000049">
    <property type="protein sequence ID" value="RYU93293.1"/>
    <property type="molecule type" value="Genomic_DNA"/>
</dbReference>
<dbReference type="Pfam" id="PF13585">
    <property type="entry name" value="CHU_C"/>
    <property type="match status" value="1"/>
</dbReference>
<feature type="signal peptide" evidence="1">
    <location>
        <begin position="1"/>
        <end position="18"/>
    </location>
</feature>
<dbReference type="Proteomes" id="UP000293162">
    <property type="component" value="Unassembled WGS sequence"/>
</dbReference>
<proteinExistence type="predicted"/>
<sequence length="453" mass="50411">MKGILHTILICCFFPLLAFSQGNDQCIGPNIGTGSIYPKATVGCVPFTVEIEKTEINSRDSQYIYMYVGGPPTNAVTAKSFTYTKPGAYKLMQISYRNDNGQELRTCATITVLDTAKIEINPKICNNTVSLNLSDVRKNGTIPYDYCYINWGDGSTLEKVNLPTVPVSHTYTDKTDKKISVKGGYIVEDCGGSNSINLKFPIINEPKIQELSKTAANKFAISFTNETGDDYAILANGQELFSKKGKLGLEQVSFDNPNANTCYSIQLQNACFTNTTSKEVCDINFQLKPTTDGNELTWLKPAPEPITNFTLIKNNNKSVAANNSFYSDKEVTCNDQYCYQLKFMSNGSSFSSEQLCVKNTLISCETLIPIHVPTAFSPNNDGVNDKLLLFGDLEKFISLKIYNRRGHVVKTINYPYEAWNGDDQPAGIYEYMLKIRTNTYNEFILLGVVTLIK</sequence>
<dbReference type="RefSeq" id="WP_130023574.1">
    <property type="nucleotide sequence ID" value="NZ_SEWF01000049.1"/>
</dbReference>
<reference evidence="2 3" key="1">
    <citation type="submission" date="2019-02" db="EMBL/GenBank/DDBJ databases">
        <title>Bacterial novel species Emticicia sp. 17J42-9 isolated from soil.</title>
        <authorList>
            <person name="Jung H.-Y."/>
        </authorList>
    </citation>
    <scope>NUCLEOTIDE SEQUENCE [LARGE SCALE GENOMIC DNA]</scope>
    <source>
        <strain evidence="2 3">17J42-9</strain>
    </source>
</reference>
<keyword evidence="3" id="KW-1185">Reference proteome</keyword>
<evidence type="ECO:0000313" key="3">
    <source>
        <dbReference type="Proteomes" id="UP000293162"/>
    </source>
</evidence>
<keyword evidence="1" id="KW-0732">Signal</keyword>
<organism evidence="2 3">
    <name type="scientific">Emticicia agri</name>
    <dbReference type="NCBI Taxonomy" id="2492393"/>
    <lineage>
        <taxon>Bacteria</taxon>
        <taxon>Pseudomonadati</taxon>
        <taxon>Bacteroidota</taxon>
        <taxon>Cytophagia</taxon>
        <taxon>Cytophagales</taxon>
        <taxon>Leadbetterellaceae</taxon>
        <taxon>Emticicia</taxon>
    </lineage>
</organism>
<accession>A0A4Q5LV17</accession>
<evidence type="ECO:0008006" key="4">
    <source>
        <dbReference type="Google" id="ProtNLM"/>
    </source>
</evidence>